<dbReference type="PANTHER" id="PTHR33096:SF1">
    <property type="entry name" value="CXC1-LIKE CYSTEINE CLUSTER ASSOCIATED WITH KDZ TRANSPOSASES DOMAIN-CONTAINING PROTEIN"/>
    <property type="match status" value="1"/>
</dbReference>
<organism evidence="2 3">
    <name type="scientific">Trametes pubescens</name>
    <name type="common">White-rot fungus</name>
    <dbReference type="NCBI Taxonomy" id="154538"/>
    <lineage>
        <taxon>Eukaryota</taxon>
        <taxon>Fungi</taxon>
        <taxon>Dikarya</taxon>
        <taxon>Basidiomycota</taxon>
        <taxon>Agaricomycotina</taxon>
        <taxon>Agaricomycetes</taxon>
        <taxon>Polyporales</taxon>
        <taxon>Polyporaceae</taxon>
        <taxon>Trametes</taxon>
    </lineage>
</organism>
<gene>
    <name evidence="2" type="ORF">TRAPUB_763</name>
</gene>
<dbReference type="STRING" id="154538.A0A1M2VLA4"/>
<dbReference type="EMBL" id="MNAD01001061">
    <property type="protein sequence ID" value="OJT08336.1"/>
    <property type="molecule type" value="Genomic_DNA"/>
</dbReference>
<keyword evidence="3" id="KW-1185">Reference proteome</keyword>
<accession>A0A1M2VLA4</accession>
<dbReference type="Proteomes" id="UP000184267">
    <property type="component" value="Unassembled WGS sequence"/>
</dbReference>
<protein>
    <recommendedName>
        <fullName evidence="1">CxC2-like cysteine cluster KDZ transposase-associated domain-containing protein</fullName>
    </recommendedName>
</protein>
<reference evidence="2 3" key="1">
    <citation type="submission" date="2016-10" db="EMBL/GenBank/DDBJ databases">
        <title>Genome sequence of the basidiomycete white-rot fungus Trametes pubescens.</title>
        <authorList>
            <person name="Makela M.R."/>
            <person name="Granchi Z."/>
            <person name="Peng M."/>
            <person name="De Vries R.P."/>
            <person name="Grigoriev I."/>
            <person name="Riley R."/>
            <person name="Hilden K."/>
        </authorList>
    </citation>
    <scope>NUCLEOTIDE SEQUENCE [LARGE SCALE GENOMIC DNA]</scope>
    <source>
        <strain evidence="2 3">FBCC735</strain>
    </source>
</reference>
<dbReference type="InterPro" id="IPR040521">
    <property type="entry name" value="KDZ"/>
</dbReference>
<dbReference type="OMA" id="INAHREQ"/>
<dbReference type="Pfam" id="PF18803">
    <property type="entry name" value="CxC2"/>
    <property type="match status" value="1"/>
</dbReference>
<comment type="caution">
    <text evidence="2">The sequence shown here is derived from an EMBL/GenBank/DDBJ whole genome shotgun (WGS) entry which is preliminary data.</text>
</comment>
<dbReference type="InterPro" id="IPR041457">
    <property type="entry name" value="CxC2_KDZ-assoc"/>
</dbReference>
<dbReference type="OrthoDB" id="2793259at2759"/>
<evidence type="ECO:0000313" key="3">
    <source>
        <dbReference type="Proteomes" id="UP000184267"/>
    </source>
</evidence>
<dbReference type="Pfam" id="PF18758">
    <property type="entry name" value="KDZ"/>
    <property type="match status" value="1"/>
</dbReference>
<dbReference type="AlphaFoldDB" id="A0A1M2VLA4"/>
<feature type="domain" description="CxC2-like cysteine cluster KDZ transposase-associated" evidence="1">
    <location>
        <begin position="213"/>
        <end position="320"/>
    </location>
</feature>
<evidence type="ECO:0000313" key="2">
    <source>
        <dbReference type="EMBL" id="OJT08336.1"/>
    </source>
</evidence>
<dbReference type="PANTHER" id="PTHR33096">
    <property type="entry name" value="CXC2 DOMAIN-CONTAINING PROTEIN"/>
    <property type="match status" value="1"/>
</dbReference>
<proteinExistence type="predicted"/>
<sequence>MAPPWLQKITSFFMKRHRAKNRVTRFTFDDDDDVDPNTPSCVPIPEKHRHVDWSYGTERMSTQTAYFDTPSSPKRHTRASSLPSLAAVTPSTVDDVSNGSLAEPLDIEYLINQIELVEEDSVRRERTAGDRPLLQWLDEAGDYLREFLRLEGRGDFAHSLCPCGAKDALAAYRCDDCCDLRLHCEACVVQYHARHPLHRVQRWTGEYFAHVSLKSLGVRVQLGHALGDPCPRAKPAFGDDFVLLDVMGIHEIGLDYCGCYLSQPYHIQLLRSSWFPATTVNPKTAATFRILESFQILSNQSKVSAWEYYSSLARMTDNTGTNPPKDRYRAFMVMIREWRHLKMMKRAGRGNEAGGIGDTSAGACAVECPACPIPDKNLPPDWKDAPPQKSWLYRLFVGIDANFRLKRKKVSSDAMDPSLNKGCAYVVEETAYKAHLACFDSQLVEPTDHCNNHDAVKLATLKNAAGLAATGVATVDCARHDMKRPCSTGDLQKGERYINIDYLLSSTLRQNAPTNIAASYDIACQYSKNLDKRFPTYGFDISAHELSWAIPKFHINAHREQCRADYNLHYLLYSARNDGEAVERLWAKSNPAAASTKEMGPGSRRDFLDDIFSHHNWVKVTQMAYTLLRKIKKAVPERDAHTLAFEQYHSSLPAEATARWRSAVEAWEADNKSPNPFLVQRKALSEAAAKRQITEEDAQQLQDGTAIVLHEKYTASGVVIHGLELEDQQRRLKADYALLGTYATDVQRARMQERANLLRRRIDAWAEIQQLYTPGIASQRERLMSQSETACLPQNIPLLLPSTANGLIYCPATMLDQEWRLRHGQAHDALNDLRGDLEVRSHILKMKDRFMRGQRANTRARTIVQQTQAKIDMDSERYRVAYQAMYMLSGPLAKLSWQGGLRPLLAADIRHVTECEDGVTEGRKAMSWIWSAGDPMDSAAGPGQLQDSLQESLRVEWCKARARAHRWSEEVELLQEEMRRVVAYHDWAAQQWRDRVDKLENDNPAYREGANAYALRQTSIRESIRNFCQTSWRYVPDWVALGDDDDTSTVTGPGGPGLSTA</sequence>
<evidence type="ECO:0000259" key="1">
    <source>
        <dbReference type="Pfam" id="PF18803"/>
    </source>
</evidence>
<name>A0A1M2VLA4_TRAPU</name>